<evidence type="ECO:0000313" key="10">
    <source>
        <dbReference type="Proteomes" id="UP000799441"/>
    </source>
</evidence>
<dbReference type="Proteomes" id="UP000799441">
    <property type="component" value="Unassembled WGS sequence"/>
</dbReference>
<dbReference type="AlphaFoldDB" id="A0A9P4UNZ8"/>
<evidence type="ECO:0000256" key="7">
    <source>
        <dbReference type="SAM" id="SignalP"/>
    </source>
</evidence>
<dbReference type="PIRSF" id="PIRSF000972">
    <property type="entry name" value="Arylsulf_plant"/>
    <property type="match status" value="1"/>
</dbReference>
<dbReference type="PANTHER" id="PTHR43108:SF8">
    <property type="entry name" value="SD21168P"/>
    <property type="match status" value="1"/>
</dbReference>
<dbReference type="InterPro" id="IPR000917">
    <property type="entry name" value="Sulfatase_N"/>
</dbReference>
<comment type="PTM">
    <text evidence="6">The conversion to 3-oxoalanine (also known as C-formylglycine, FGly), of a serine or cysteine residue in prokaryotes and of a cysteine residue in eukaryotes, is critical for catalytic activity.</text>
</comment>
<evidence type="ECO:0000256" key="1">
    <source>
        <dbReference type="ARBA" id="ARBA00008779"/>
    </source>
</evidence>
<dbReference type="InterPro" id="IPR012083">
    <property type="entry name" value="Arylsulfatase"/>
</dbReference>
<organism evidence="9 10">
    <name type="scientific">Polychaeton citri CBS 116435</name>
    <dbReference type="NCBI Taxonomy" id="1314669"/>
    <lineage>
        <taxon>Eukaryota</taxon>
        <taxon>Fungi</taxon>
        <taxon>Dikarya</taxon>
        <taxon>Ascomycota</taxon>
        <taxon>Pezizomycotina</taxon>
        <taxon>Dothideomycetes</taxon>
        <taxon>Dothideomycetidae</taxon>
        <taxon>Capnodiales</taxon>
        <taxon>Capnodiaceae</taxon>
        <taxon>Polychaeton</taxon>
    </lineage>
</organism>
<feature type="signal peptide" evidence="7">
    <location>
        <begin position="1"/>
        <end position="19"/>
    </location>
</feature>
<evidence type="ECO:0000259" key="8">
    <source>
        <dbReference type="Pfam" id="PF00884"/>
    </source>
</evidence>
<name>A0A9P4UNZ8_9PEZI</name>
<feature type="modified residue" description="3-oxoalanine (Cys)" evidence="6">
    <location>
        <position position="81"/>
    </location>
</feature>
<sequence length="588" mass="66778">MKTRRAITWLVGLIAAIYAATQATAAAQHPLSNGKQPNIVFILTDDQDLHMDSLSYMPNLNKHVTSKGTFFHRHFCTVALCCPSRASMWAGKAAHNTNVTDLNPPYGGYPKFVDGGFNDNYLPIWLQEAGYNTYYIGKFLNGQRVTNYDKPFAKGWTGSEFLLDPFTYEYLNATFQRNHDPPVSYEGQYLTDVLANKSYGFLDDAIESDKPFLLTIAPIAPHSNVHIYDKYIDGNYSGTSAQQAPPVPAERHKHLFNEVVVPRTPHFNPIEPNGVAWISQLPHQNQTNVDYNDDWYRNRLRALQAVDEMIDEVVRRLEHAGIIDDTYIVFSTDNGYHVGQHRLQPGKQCAYEEDINIPFIVRGPGVSKRAESDIVTSHTDIAPTFLSLANADLREDYLDGSVIPLHQHRQLDHYSTRHEHVNIEMWGIIMSEGKYEMVLHHNHTYKAIRIIGQGYNLLYTVWCSGEHELYDLSNDPYEMDNLYTDDTTPSRPTTAVPGKEPISVDLLISRLDTLLIVLKTCVARSCTHPWEVIHPDGKVHTLRDALNPRYDKFYAAQSMVYWTKCEEGYIAESEGPSSVVPFMLFEAS</sequence>
<gene>
    <name evidence="9" type="ORF">K431DRAFT_313484</name>
</gene>
<keyword evidence="10" id="KW-1185">Reference proteome</keyword>
<dbReference type="PANTHER" id="PTHR43108">
    <property type="entry name" value="N-ACETYLGLUCOSAMINE-6-SULFATASE FAMILY MEMBER"/>
    <property type="match status" value="1"/>
</dbReference>
<feature type="domain" description="Sulfatase N-terminal" evidence="8">
    <location>
        <begin position="37"/>
        <end position="390"/>
    </location>
</feature>
<evidence type="ECO:0000256" key="2">
    <source>
        <dbReference type="ARBA" id="ARBA00022729"/>
    </source>
</evidence>
<dbReference type="Pfam" id="PF00884">
    <property type="entry name" value="Sulfatase"/>
    <property type="match status" value="1"/>
</dbReference>
<evidence type="ECO:0000256" key="5">
    <source>
        <dbReference type="PIRNR" id="PIRNR000972"/>
    </source>
</evidence>
<keyword evidence="3 5" id="KW-0378">Hydrolase</keyword>
<dbReference type="GO" id="GO:0008449">
    <property type="term" value="F:N-acetylglucosamine-6-sulfatase activity"/>
    <property type="evidence" value="ECO:0007669"/>
    <property type="project" value="TreeGrafter"/>
</dbReference>
<dbReference type="PROSITE" id="PS00149">
    <property type="entry name" value="SULFATASE_2"/>
    <property type="match status" value="1"/>
</dbReference>
<dbReference type="CDD" id="cd16147">
    <property type="entry name" value="G6S"/>
    <property type="match status" value="1"/>
</dbReference>
<dbReference type="GO" id="GO:0018958">
    <property type="term" value="P:phenol-containing compound metabolic process"/>
    <property type="evidence" value="ECO:0007669"/>
    <property type="project" value="InterPro"/>
</dbReference>
<dbReference type="Gene3D" id="3.40.720.10">
    <property type="entry name" value="Alkaline Phosphatase, subunit A"/>
    <property type="match status" value="1"/>
</dbReference>
<dbReference type="GO" id="GO:0004065">
    <property type="term" value="F:arylsulfatase activity"/>
    <property type="evidence" value="ECO:0007669"/>
    <property type="project" value="UniProtKB-UniRule"/>
</dbReference>
<dbReference type="FunFam" id="3.40.720.10:FF:000051">
    <property type="entry name" value="Arylsulfatase"/>
    <property type="match status" value="1"/>
</dbReference>
<evidence type="ECO:0000256" key="6">
    <source>
        <dbReference type="PIRSR" id="PIRSR000972-50"/>
    </source>
</evidence>
<comment type="similarity">
    <text evidence="1 5">Belongs to the sulfatase family.</text>
</comment>
<comment type="catalytic activity">
    <reaction evidence="5">
        <text>an aryl sulfate + H2O = a phenol + sulfate + H(+)</text>
        <dbReference type="Rhea" id="RHEA:17261"/>
        <dbReference type="ChEBI" id="CHEBI:15377"/>
        <dbReference type="ChEBI" id="CHEBI:15378"/>
        <dbReference type="ChEBI" id="CHEBI:16189"/>
        <dbReference type="ChEBI" id="CHEBI:33853"/>
        <dbReference type="ChEBI" id="CHEBI:140317"/>
        <dbReference type="EC" id="3.1.6.1"/>
    </reaction>
</comment>
<dbReference type="EMBL" id="MU003801">
    <property type="protein sequence ID" value="KAF2720298.1"/>
    <property type="molecule type" value="Genomic_DNA"/>
</dbReference>
<dbReference type="SUPFAM" id="SSF53649">
    <property type="entry name" value="Alkaline phosphatase-like"/>
    <property type="match status" value="1"/>
</dbReference>
<evidence type="ECO:0000256" key="4">
    <source>
        <dbReference type="ARBA" id="ARBA00023180"/>
    </source>
</evidence>
<dbReference type="InterPro" id="IPR017850">
    <property type="entry name" value="Alkaline_phosphatase_core_sf"/>
</dbReference>
<comment type="caution">
    <text evidence="9">The sequence shown here is derived from an EMBL/GenBank/DDBJ whole genome shotgun (WGS) entry which is preliminary data.</text>
</comment>
<dbReference type="OrthoDB" id="96314at2759"/>
<dbReference type="EC" id="3.1.6.1" evidence="5"/>
<dbReference type="InterPro" id="IPR024607">
    <property type="entry name" value="Sulfatase_CS"/>
</dbReference>
<dbReference type="PROSITE" id="PS00523">
    <property type="entry name" value="SULFATASE_1"/>
    <property type="match status" value="1"/>
</dbReference>
<evidence type="ECO:0000313" key="9">
    <source>
        <dbReference type="EMBL" id="KAF2720298.1"/>
    </source>
</evidence>
<accession>A0A9P4UNZ8</accession>
<evidence type="ECO:0000256" key="3">
    <source>
        <dbReference type="ARBA" id="ARBA00022801"/>
    </source>
</evidence>
<protein>
    <recommendedName>
        <fullName evidence="5">Arylsulfatase</fullName>
        <shortName evidence="5">AS</shortName>
        <ecNumber evidence="5">3.1.6.1</ecNumber>
    </recommendedName>
    <alternativeName>
        <fullName evidence="5">Aryl-sulfate sulphohydrolase</fullName>
    </alternativeName>
</protein>
<reference evidence="9" key="1">
    <citation type="journal article" date="2020" name="Stud. Mycol.">
        <title>101 Dothideomycetes genomes: a test case for predicting lifestyles and emergence of pathogens.</title>
        <authorList>
            <person name="Haridas S."/>
            <person name="Albert R."/>
            <person name="Binder M."/>
            <person name="Bloem J."/>
            <person name="Labutti K."/>
            <person name="Salamov A."/>
            <person name="Andreopoulos B."/>
            <person name="Baker S."/>
            <person name="Barry K."/>
            <person name="Bills G."/>
            <person name="Bluhm B."/>
            <person name="Cannon C."/>
            <person name="Castanera R."/>
            <person name="Culley D."/>
            <person name="Daum C."/>
            <person name="Ezra D."/>
            <person name="Gonzalez J."/>
            <person name="Henrissat B."/>
            <person name="Kuo A."/>
            <person name="Liang C."/>
            <person name="Lipzen A."/>
            <person name="Lutzoni F."/>
            <person name="Magnuson J."/>
            <person name="Mondo S."/>
            <person name="Nolan M."/>
            <person name="Ohm R."/>
            <person name="Pangilinan J."/>
            <person name="Park H.-J."/>
            <person name="Ramirez L."/>
            <person name="Alfaro M."/>
            <person name="Sun H."/>
            <person name="Tritt A."/>
            <person name="Yoshinaga Y."/>
            <person name="Zwiers L.-H."/>
            <person name="Turgeon B."/>
            <person name="Goodwin S."/>
            <person name="Spatafora J."/>
            <person name="Crous P."/>
            <person name="Grigoriev I."/>
        </authorList>
    </citation>
    <scope>NUCLEOTIDE SEQUENCE</scope>
    <source>
        <strain evidence="9">CBS 116435</strain>
    </source>
</reference>
<dbReference type="GO" id="GO:0005539">
    <property type="term" value="F:glycosaminoglycan binding"/>
    <property type="evidence" value="ECO:0007669"/>
    <property type="project" value="TreeGrafter"/>
</dbReference>
<proteinExistence type="inferred from homology"/>
<feature type="chain" id="PRO_5040357248" description="Arylsulfatase" evidence="7">
    <location>
        <begin position="20"/>
        <end position="588"/>
    </location>
</feature>
<keyword evidence="2 7" id="KW-0732">Signal</keyword>
<keyword evidence="4" id="KW-0325">Glycoprotein</keyword>